<accession>A0ABC8TMY1</accession>
<evidence type="ECO:0000313" key="1">
    <source>
        <dbReference type="EMBL" id="CAK9170827.1"/>
    </source>
</evidence>
<sequence>VSCKLKRLKSIFKEKSREIVDVSVRAKERKAALDACQRLLDLNHSEMALRHQKKHLLAEYSEAATNEEIFFKSR</sequence>
<feature type="non-terminal residue" evidence="1">
    <location>
        <position position="74"/>
    </location>
</feature>
<dbReference type="AlphaFoldDB" id="A0ABC8TMY1"/>
<proteinExistence type="predicted"/>
<evidence type="ECO:0000313" key="2">
    <source>
        <dbReference type="Proteomes" id="UP001642360"/>
    </source>
</evidence>
<keyword evidence="2" id="KW-1185">Reference proteome</keyword>
<name>A0ABC8TMY1_9AQUA</name>
<dbReference type="Proteomes" id="UP001642360">
    <property type="component" value="Unassembled WGS sequence"/>
</dbReference>
<organism evidence="1 2">
    <name type="scientific">Ilex paraguariensis</name>
    <name type="common">yerba mate</name>
    <dbReference type="NCBI Taxonomy" id="185542"/>
    <lineage>
        <taxon>Eukaryota</taxon>
        <taxon>Viridiplantae</taxon>
        <taxon>Streptophyta</taxon>
        <taxon>Embryophyta</taxon>
        <taxon>Tracheophyta</taxon>
        <taxon>Spermatophyta</taxon>
        <taxon>Magnoliopsida</taxon>
        <taxon>eudicotyledons</taxon>
        <taxon>Gunneridae</taxon>
        <taxon>Pentapetalae</taxon>
        <taxon>asterids</taxon>
        <taxon>campanulids</taxon>
        <taxon>Aquifoliales</taxon>
        <taxon>Aquifoliaceae</taxon>
        <taxon>Ilex</taxon>
    </lineage>
</organism>
<gene>
    <name evidence="1" type="ORF">ILEXP_LOCUS40335</name>
</gene>
<protein>
    <submittedName>
        <fullName evidence="1">Uncharacterized protein</fullName>
    </submittedName>
</protein>
<feature type="non-terminal residue" evidence="1">
    <location>
        <position position="1"/>
    </location>
</feature>
<comment type="caution">
    <text evidence="1">The sequence shown here is derived from an EMBL/GenBank/DDBJ whole genome shotgun (WGS) entry which is preliminary data.</text>
</comment>
<reference evidence="1 2" key="1">
    <citation type="submission" date="2024-02" db="EMBL/GenBank/DDBJ databases">
        <authorList>
            <person name="Vignale AGUSTIN F."/>
            <person name="Sosa J E."/>
            <person name="Modenutti C."/>
        </authorList>
    </citation>
    <scope>NUCLEOTIDE SEQUENCE [LARGE SCALE GENOMIC DNA]</scope>
</reference>
<dbReference type="EMBL" id="CAUOFW020005597">
    <property type="protein sequence ID" value="CAK9170827.1"/>
    <property type="molecule type" value="Genomic_DNA"/>
</dbReference>